<comment type="caution">
    <text evidence="5">The sequence shown here is derived from an EMBL/GenBank/DDBJ whole genome shotgun (WGS) entry which is preliminary data.</text>
</comment>
<evidence type="ECO:0000313" key="6">
    <source>
        <dbReference type="Proteomes" id="UP000287519"/>
    </source>
</evidence>
<dbReference type="RefSeq" id="WP_124394212.1">
    <property type="nucleotide sequence ID" value="NZ_BHYM01000053.1"/>
</dbReference>
<evidence type="ECO:0000256" key="1">
    <source>
        <dbReference type="ARBA" id="ARBA00022670"/>
    </source>
</evidence>
<dbReference type="Pfam" id="PF13180">
    <property type="entry name" value="PDZ_2"/>
    <property type="match status" value="1"/>
</dbReference>
<dbReference type="PRINTS" id="PR00834">
    <property type="entry name" value="PROTEASES2C"/>
</dbReference>
<evidence type="ECO:0000259" key="4">
    <source>
        <dbReference type="PROSITE" id="PS50106"/>
    </source>
</evidence>
<keyword evidence="1 5" id="KW-0645">Protease</keyword>
<accession>A0A402CF41</accession>
<feature type="compositionally biased region" description="Low complexity" evidence="3">
    <location>
        <begin position="32"/>
        <end position="42"/>
    </location>
</feature>
<gene>
    <name evidence="5" type="ORF">Rhow_006161</name>
</gene>
<dbReference type="GO" id="GO:0004252">
    <property type="term" value="F:serine-type endopeptidase activity"/>
    <property type="evidence" value="ECO:0007669"/>
    <property type="project" value="InterPro"/>
</dbReference>
<evidence type="ECO:0000313" key="5">
    <source>
        <dbReference type="EMBL" id="GCE42222.1"/>
    </source>
</evidence>
<dbReference type="Proteomes" id="UP000287519">
    <property type="component" value="Unassembled WGS sequence"/>
</dbReference>
<keyword evidence="2" id="KW-0378">Hydrolase</keyword>
<dbReference type="SUPFAM" id="SSF50494">
    <property type="entry name" value="Trypsin-like serine proteases"/>
    <property type="match status" value="1"/>
</dbReference>
<dbReference type="EMBL" id="BHYM01000053">
    <property type="protein sequence ID" value="GCE42222.1"/>
    <property type="molecule type" value="Genomic_DNA"/>
</dbReference>
<dbReference type="SUPFAM" id="SSF50156">
    <property type="entry name" value="PDZ domain-like"/>
    <property type="match status" value="1"/>
</dbReference>
<feature type="region of interest" description="Disordered" evidence="3">
    <location>
        <begin position="29"/>
        <end position="52"/>
    </location>
</feature>
<dbReference type="GO" id="GO:0006508">
    <property type="term" value="P:proteolysis"/>
    <property type="evidence" value="ECO:0007669"/>
    <property type="project" value="UniProtKB-KW"/>
</dbReference>
<dbReference type="InterPro" id="IPR009003">
    <property type="entry name" value="Peptidase_S1_PA"/>
</dbReference>
<dbReference type="InterPro" id="IPR001478">
    <property type="entry name" value="PDZ"/>
</dbReference>
<reference evidence="5 6" key="1">
    <citation type="submission" date="2018-11" db="EMBL/GenBank/DDBJ databases">
        <title>Microbial catabolism of amino acid.</title>
        <authorList>
            <person name="Hibi M."/>
            <person name="Ogawa J."/>
        </authorList>
    </citation>
    <scope>NUCLEOTIDE SEQUENCE [LARGE SCALE GENOMIC DNA]</scope>
    <source>
        <strain evidence="5 6">C31-06</strain>
    </source>
</reference>
<dbReference type="PANTHER" id="PTHR43343:SF3">
    <property type="entry name" value="PROTEASE DO-LIKE 8, CHLOROPLASTIC"/>
    <property type="match status" value="1"/>
</dbReference>
<dbReference type="PROSITE" id="PS00135">
    <property type="entry name" value="TRYPSIN_SER"/>
    <property type="match status" value="1"/>
</dbReference>
<evidence type="ECO:0000256" key="2">
    <source>
        <dbReference type="ARBA" id="ARBA00022801"/>
    </source>
</evidence>
<organism evidence="5 6">
    <name type="scientific">Rhodococcus wratislaviensis</name>
    <name type="common">Tsukamurella wratislaviensis</name>
    <dbReference type="NCBI Taxonomy" id="44752"/>
    <lineage>
        <taxon>Bacteria</taxon>
        <taxon>Bacillati</taxon>
        <taxon>Actinomycetota</taxon>
        <taxon>Actinomycetes</taxon>
        <taxon>Mycobacteriales</taxon>
        <taxon>Nocardiaceae</taxon>
        <taxon>Rhodococcus</taxon>
    </lineage>
</organism>
<feature type="compositionally biased region" description="Pro residues" evidence="3">
    <location>
        <begin position="43"/>
        <end position="52"/>
    </location>
</feature>
<evidence type="ECO:0000256" key="3">
    <source>
        <dbReference type="SAM" id="MobiDB-lite"/>
    </source>
</evidence>
<protein>
    <submittedName>
        <fullName evidence="5">Serine protease PepA</fullName>
    </submittedName>
</protein>
<name>A0A402CF41_RHOWR</name>
<dbReference type="AlphaFoldDB" id="A0A402CF41"/>
<dbReference type="OrthoDB" id="73775at2"/>
<dbReference type="Pfam" id="PF13365">
    <property type="entry name" value="Trypsin_2"/>
    <property type="match status" value="1"/>
</dbReference>
<dbReference type="PROSITE" id="PS50106">
    <property type="entry name" value="PDZ"/>
    <property type="match status" value="1"/>
</dbReference>
<dbReference type="PANTHER" id="PTHR43343">
    <property type="entry name" value="PEPTIDASE S12"/>
    <property type="match status" value="1"/>
</dbReference>
<feature type="domain" description="PDZ" evidence="4">
    <location>
        <begin position="266"/>
        <end position="339"/>
    </location>
</feature>
<dbReference type="SMART" id="SM00228">
    <property type="entry name" value="PDZ"/>
    <property type="match status" value="1"/>
</dbReference>
<dbReference type="InterPro" id="IPR051201">
    <property type="entry name" value="Chloro_Bact_Ser_Proteases"/>
</dbReference>
<dbReference type="InterPro" id="IPR033116">
    <property type="entry name" value="TRYPSIN_SER"/>
</dbReference>
<keyword evidence="6" id="KW-1185">Reference proteome</keyword>
<dbReference type="InterPro" id="IPR036034">
    <property type="entry name" value="PDZ_sf"/>
</dbReference>
<sequence>MTTPRAATVLAVATAVIGSLLLSAPTVRESGPPAATVAQPAQPAAPPPPPPAVLPPEEVEARVIPAIVTLVADSGLVETAGTGIVLTPDGVVLTNHHVIDGALDISAVSLGNGAEYVADVLGYDSSRDIAVLRLQGAGDLPAATLAKDTAVGIGDPVTAVGNAEGGGVPVAARGFVTDLGQAITARSSTDGSRNRLNGLIQIDAAVRPGDSGGPLVNTTAAVIGVNTAGNADSDPTKPAPAQPRSYAVPIDTAMTIVDQVRAGTASATVHIGDTPLFGISVTDDARGAEVLWVSIGTPADDAGIEIGDIVTEFDGIPIRSSDDLSGLMIARHPGDAVELRWLDEAGSARSTKIVLEKGPPR</sequence>
<proteinExistence type="predicted"/>
<dbReference type="Gene3D" id="2.40.10.120">
    <property type="match status" value="1"/>
</dbReference>
<dbReference type="Gene3D" id="2.30.42.10">
    <property type="match status" value="1"/>
</dbReference>
<dbReference type="InterPro" id="IPR001940">
    <property type="entry name" value="Peptidase_S1C"/>
</dbReference>